<evidence type="ECO:0000256" key="1">
    <source>
        <dbReference type="ARBA" id="ARBA00004651"/>
    </source>
</evidence>
<dbReference type="STRING" id="1921803.NIES593_21110"/>
<reference evidence="8 9" key="1">
    <citation type="submission" date="2016-11" db="EMBL/GenBank/DDBJ databases">
        <title>Draft Genome Sequences of Nine Cyanobacterial Strains from Diverse Habitats.</title>
        <authorList>
            <person name="Zhu T."/>
            <person name="Hou S."/>
            <person name="Lu X."/>
            <person name="Hess W.R."/>
        </authorList>
    </citation>
    <scope>NUCLEOTIDE SEQUENCE [LARGE SCALE GENOMIC DNA]</scope>
    <source>
        <strain evidence="8 9">NIES-593</strain>
    </source>
</reference>
<comment type="caution">
    <text evidence="8">The sequence shown here is derived from an EMBL/GenBank/DDBJ whole genome shotgun (WGS) entry which is preliminary data.</text>
</comment>
<evidence type="ECO:0000256" key="6">
    <source>
        <dbReference type="ARBA" id="ARBA00023136"/>
    </source>
</evidence>
<name>A0A1U7H8I7_9CYAN</name>
<feature type="transmembrane region" description="Helical" evidence="7">
    <location>
        <begin position="171"/>
        <end position="189"/>
    </location>
</feature>
<dbReference type="InterPro" id="IPR050833">
    <property type="entry name" value="Poly_Biosynth_Transport"/>
</dbReference>
<feature type="transmembrane region" description="Helical" evidence="7">
    <location>
        <begin position="234"/>
        <end position="256"/>
    </location>
</feature>
<protein>
    <submittedName>
        <fullName evidence="8">Polysaccharide biosynthesis protein</fullName>
    </submittedName>
</protein>
<feature type="transmembrane region" description="Helical" evidence="7">
    <location>
        <begin position="295"/>
        <end position="318"/>
    </location>
</feature>
<keyword evidence="5 7" id="KW-1133">Transmembrane helix</keyword>
<feature type="transmembrane region" description="Helical" evidence="7">
    <location>
        <begin position="41"/>
        <end position="58"/>
    </location>
</feature>
<feature type="transmembrane region" description="Helical" evidence="7">
    <location>
        <begin position="113"/>
        <end position="135"/>
    </location>
</feature>
<dbReference type="AlphaFoldDB" id="A0A1U7H8I7"/>
<accession>A0A1U7H8I7</accession>
<comment type="similarity">
    <text evidence="2">Belongs to the polysaccharide synthase family.</text>
</comment>
<proteinExistence type="inferred from homology"/>
<comment type="subcellular location">
    <subcellularLocation>
        <location evidence="1">Cell membrane</location>
        <topology evidence="1">Multi-pass membrane protein</topology>
    </subcellularLocation>
</comment>
<feature type="transmembrane region" description="Helical" evidence="7">
    <location>
        <begin position="147"/>
        <end position="165"/>
    </location>
</feature>
<evidence type="ECO:0000256" key="7">
    <source>
        <dbReference type="SAM" id="Phobius"/>
    </source>
</evidence>
<feature type="transmembrane region" description="Helical" evidence="7">
    <location>
        <begin position="210"/>
        <end position="228"/>
    </location>
</feature>
<gene>
    <name evidence="8" type="ORF">NIES593_21110</name>
</gene>
<dbReference type="Proteomes" id="UP000186868">
    <property type="component" value="Unassembled WGS sequence"/>
</dbReference>
<dbReference type="Pfam" id="PF13440">
    <property type="entry name" value="Polysacc_synt_3"/>
    <property type="match status" value="1"/>
</dbReference>
<dbReference type="RefSeq" id="WP_073601470.1">
    <property type="nucleotide sequence ID" value="NZ_MRCB01000041.1"/>
</dbReference>
<keyword evidence="6 7" id="KW-0472">Membrane</keyword>
<dbReference type="PANTHER" id="PTHR30250">
    <property type="entry name" value="PST FAMILY PREDICTED COLANIC ACID TRANSPORTER"/>
    <property type="match status" value="1"/>
</dbReference>
<feature type="transmembrane region" description="Helical" evidence="7">
    <location>
        <begin position="78"/>
        <end position="101"/>
    </location>
</feature>
<evidence type="ECO:0000256" key="2">
    <source>
        <dbReference type="ARBA" id="ARBA00007430"/>
    </source>
</evidence>
<dbReference type="PANTHER" id="PTHR30250:SF10">
    <property type="entry name" value="LIPOPOLYSACCHARIDE BIOSYNTHESIS PROTEIN WZXC"/>
    <property type="match status" value="1"/>
</dbReference>
<keyword evidence="9" id="KW-1185">Reference proteome</keyword>
<keyword evidence="4 7" id="KW-0812">Transmembrane</keyword>
<feature type="transmembrane region" description="Helical" evidence="7">
    <location>
        <begin position="417"/>
        <end position="436"/>
    </location>
</feature>
<evidence type="ECO:0000256" key="3">
    <source>
        <dbReference type="ARBA" id="ARBA00022475"/>
    </source>
</evidence>
<evidence type="ECO:0000313" key="9">
    <source>
        <dbReference type="Proteomes" id="UP000186868"/>
    </source>
</evidence>
<feature type="transmembrane region" description="Helical" evidence="7">
    <location>
        <begin position="7"/>
        <end position="29"/>
    </location>
</feature>
<dbReference type="EMBL" id="MRCB01000041">
    <property type="protein sequence ID" value="OKH19319.1"/>
    <property type="molecule type" value="Genomic_DNA"/>
</dbReference>
<keyword evidence="3" id="KW-1003">Cell membrane</keyword>
<evidence type="ECO:0000313" key="8">
    <source>
        <dbReference type="EMBL" id="OKH19319.1"/>
    </source>
</evidence>
<organism evidence="8 9">
    <name type="scientific">Hydrococcus rivularis NIES-593</name>
    <dbReference type="NCBI Taxonomy" id="1921803"/>
    <lineage>
        <taxon>Bacteria</taxon>
        <taxon>Bacillati</taxon>
        <taxon>Cyanobacteriota</taxon>
        <taxon>Cyanophyceae</taxon>
        <taxon>Pleurocapsales</taxon>
        <taxon>Hydrococcaceae</taxon>
        <taxon>Hydrococcus</taxon>
    </lineage>
</organism>
<dbReference type="OrthoDB" id="9770347at2"/>
<feature type="transmembrane region" description="Helical" evidence="7">
    <location>
        <begin position="324"/>
        <end position="342"/>
    </location>
</feature>
<evidence type="ECO:0000256" key="4">
    <source>
        <dbReference type="ARBA" id="ARBA00022692"/>
    </source>
</evidence>
<sequence>MASLKSLAIRGAIWTFAGYGLSQGLRLVSNLILTRLLEPELFGLMALVTTFLIGLNMFSDVGFAPNIIQSKRGDDPDFLNTAWSLQVLRGFVLWAICQAIALPIAEFYNDSRLIGIVPLVGLTMIFAGFNSTSLYTLNRKMLIGKLTLLELVTQIIALVVMVTWAWLSPSIWALIVGNLVAALLKTILSHRLIPNYTNRFAWEQAAVREIFSFGKWIFVSTAMTFFATQADRMIMGKLLSFSMLGVYTVAFTFASLPQQVIGQLSGKMILPLMSQFAHLPRESFRAKILSKRKGILAGVGLLIILLVCFGDILILKFYDSRYAQAAWMLPILALGIWPYLLFDTSRTALMAIGKPNYQAYGQLAKSLHVCIGLFVGYHYLGVLGIIIAIALNDIELYFMNIYGLWREELSTLQQDLKATLLLLLGLAIVLAGRYFLGFGFPLDTLFA</sequence>
<dbReference type="GO" id="GO:0005886">
    <property type="term" value="C:plasma membrane"/>
    <property type="evidence" value="ECO:0007669"/>
    <property type="project" value="UniProtKB-SubCell"/>
</dbReference>
<evidence type="ECO:0000256" key="5">
    <source>
        <dbReference type="ARBA" id="ARBA00022989"/>
    </source>
</evidence>
<feature type="transmembrane region" description="Helical" evidence="7">
    <location>
        <begin position="363"/>
        <end position="380"/>
    </location>
</feature>